<keyword evidence="6" id="KW-0326">Glycosidase</keyword>
<dbReference type="InterPro" id="IPR056441">
    <property type="entry name" value="Beta-barrel_GLAA-B_II"/>
</dbReference>
<evidence type="ECO:0000259" key="8">
    <source>
        <dbReference type="Pfam" id="PF23763"/>
    </source>
</evidence>
<dbReference type="InterPro" id="IPR011050">
    <property type="entry name" value="Pectin_lyase_fold/virulence"/>
</dbReference>
<name>A0ABV8NPT7_9SPHI</name>
<dbReference type="SUPFAM" id="SSF51126">
    <property type="entry name" value="Pectin lyase-like"/>
    <property type="match status" value="1"/>
</dbReference>
<dbReference type="Gene3D" id="2.160.20.10">
    <property type="entry name" value="Single-stranded right-handed beta-helix, Pectin lyase-like"/>
    <property type="match status" value="2"/>
</dbReference>
<protein>
    <submittedName>
        <fullName evidence="10">Right-handed parallel beta-helix repeat-containing protein</fullName>
    </submittedName>
</protein>
<evidence type="ECO:0000256" key="4">
    <source>
        <dbReference type="ARBA" id="ARBA00022737"/>
    </source>
</evidence>
<comment type="catalytic activity">
    <reaction evidence="2">
        <text>Hydrolysis of terminal, non-reducing branched (1-&gt;3)-alpha-D-galactosidic residues, producing free D-galactose.</text>
        <dbReference type="EC" id="3.2.1.n1"/>
    </reaction>
</comment>
<feature type="domain" description="Right handed beta helix" evidence="7">
    <location>
        <begin position="367"/>
        <end position="497"/>
    </location>
</feature>
<feature type="domain" description="GLAA-B beta-barrel" evidence="8">
    <location>
        <begin position="82"/>
        <end position="175"/>
    </location>
</feature>
<organism evidence="10 11">
    <name type="scientific">Pedobacter jamesrossensis</name>
    <dbReference type="NCBI Taxonomy" id="1908238"/>
    <lineage>
        <taxon>Bacteria</taxon>
        <taxon>Pseudomonadati</taxon>
        <taxon>Bacteroidota</taxon>
        <taxon>Sphingobacteriia</taxon>
        <taxon>Sphingobacteriales</taxon>
        <taxon>Sphingobacteriaceae</taxon>
        <taxon>Pedobacter</taxon>
    </lineage>
</organism>
<evidence type="ECO:0000256" key="3">
    <source>
        <dbReference type="ARBA" id="ARBA00022729"/>
    </source>
</evidence>
<reference evidence="11" key="1">
    <citation type="journal article" date="2019" name="Int. J. Syst. Evol. Microbiol.">
        <title>The Global Catalogue of Microorganisms (GCM) 10K type strain sequencing project: providing services to taxonomists for standard genome sequencing and annotation.</title>
        <authorList>
            <consortium name="The Broad Institute Genomics Platform"/>
            <consortium name="The Broad Institute Genome Sequencing Center for Infectious Disease"/>
            <person name="Wu L."/>
            <person name="Ma J."/>
        </authorList>
    </citation>
    <scope>NUCLEOTIDE SEQUENCE [LARGE SCALE GENOMIC DNA]</scope>
    <source>
        <strain evidence="11">CCM 8689</strain>
    </source>
</reference>
<dbReference type="EMBL" id="JBHSBY010000129">
    <property type="protein sequence ID" value="MFC4197853.1"/>
    <property type="molecule type" value="Genomic_DNA"/>
</dbReference>
<evidence type="ECO:0000259" key="7">
    <source>
        <dbReference type="Pfam" id="PF13229"/>
    </source>
</evidence>
<keyword evidence="11" id="KW-1185">Reference proteome</keyword>
<keyword evidence="5" id="KW-0378">Hydrolase</keyword>
<dbReference type="Pfam" id="PF23763">
    <property type="entry name" value="Beta-barrel_GLAA-B_I"/>
    <property type="match status" value="1"/>
</dbReference>
<dbReference type="InterPro" id="IPR006626">
    <property type="entry name" value="PbH1"/>
</dbReference>
<sequence length="525" mass="59249">MFTKGTYTFEPNFAPEKYVFVSNNDEGLKRFVFDLSGMGNLEIDGQGSQFIFNGFLCPFLIERSKKITVKNLSIDFKRTFHSEGTIIAAYKDSLDIAFSDAYPYNVQNNKLMFTGDQVIGKDNGGEPKRVNYPFWHLLEFDAVKREPVQTAFDYLNVQNMVVKDLGPGRVRIHFPRLKGSVGNTLIFNATDRMVPGFTVSDSEDISVRNVTIFHAGGVGILAQRSNNILIDSVKVIAAPGRMVSTAADATHFVNCGGKITLQHSTFESMMDDATNIHGVYVKIMQIISPNEVVVKLMHYQQFGFDFLAPNSKIEITEAESLITYGETTVVKAERLNKEYTRITMKNPLSSKVKVGDVIASSEQYPDVLMKNCSVQKNRARGILLGSRGKIRIDGNYFHTHCAAINLEGDGRYWFEQSGVRDLTITNNTFDNCNYGFMLGLGVIMVSSGIEEQKKAESRYNRNILIERNTFKIFNPCILSGYSVDNLTFRNNKIENTTAYEFLDWFKNMNLKNFMLTNSSNLKIEQ</sequence>
<dbReference type="InterPro" id="IPR057275">
    <property type="entry name" value="Beta-barrel_GLAA-B_I"/>
</dbReference>
<dbReference type="InterPro" id="IPR012334">
    <property type="entry name" value="Pectin_lyas_fold"/>
</dbReference>
<comment type="catalytic activity">
    <reaction evidence="1">
        <text>Hydrolysis of terminal, non-reducing alpha-D-galactose residues in alpha-D-galactosides, including galactose oligosaccharides, galactomannans and galactolipids.</text>
        <dbReference type="EC" id="3.2.1.22"/>
    </reaction>
</comment>
<keyword evidence="4" id="KW-0677">Repeat</keyword>
<evidence type="ECO:0000256" key="1">
    <source>
        <dbReference type="ARBA" id="ARBA00001255"/>
    </source>
</evidence>
<evidence type="ECO:0000256" key="2">
    <source>
        <dbReference type="ARBA" id="ARBA00001271"/>
    </source>
</evidence>
<proteinExistence type="predicted"/>
<dbReference type="Proteomes" id="UP001595792">
    <property type="component" value="Unassembled WGS sequence"/>
</dbReference>
<dbReference type="SMART" id="SM00710">
    <property type="entry name" value="PbH1"/>
    <property type="match status" value="6"/>
</dbReference>
<gene>
    <name evidence="10" type="ORF">ACFOUY_14200</name>
</gene>
<evidence type="ECO:0000313" key="10">
    <source>
        <dbReference type="EMBL" id="MFC4197853.1"/>
    </source>
</evidence>
<feature type="domain" description="GLAA-B beta-barrel" evidence="9">
    <location>
        <begin position="292"/>
        <end position="358"/>
    </location>
</feature>
<evidence type="ECO:0000259" key="9">
    <source>
        <dbReference type="Pfam" id="PF23764"/>
    </source>
</evidence>
<evidence type="ECO:0000256" key="6">
    <source>
        <dbReference type="ARBA" id="ARBA00023295"/>
    </source>
</evidence>
<comment type="caution">
    <text evidence="10">The sequence shown here is derived from an EMBL/GenBank/DDBJ whole genome shotgun (WGS) entry which is preliminary data.</text>
</comment>
<dbReference type="Pfam" id="PF23764">
    <property type="entry name" value="Beta-barrel_GLAA-B_II"/>
    <property type="match status" value="1"/>
</dbReference>
<dbReference type="Pfam" id="PF13229">
    <property type="entry name" value="Beta_helix"/>
    <property type="match status" value="1"/>
</dbReference>
<dbReference type="InterPro" id="IPR039448">
    <property type="entry name" value="Beta_helix"/>
</dbReference>
<dbReference type="RefSeq" id="WP_378961496.1">
    <property type="nucleotide sequence ID" value="NZ_JBHSBY010000129.1"/>
</dbReference>
<evidence type="ECO:0000313" key="11">
    <source>
        <dbReference type="Proteomes" id="UP001595792"/>
    </source>
</evidence>
<accession>A0ABV8NPT7</accession>
<evidence type="ECO:0000256" key="5">
    <source>
        <dbReference type="ARBA" id="ARBA00022801"/>
    </source>
</evidence>
<keyword evidence="3" id="KW-0732">Signal</keyword>